<evidence type="ECO:0000313" key="2">
    <source>
        <dbReference type="EMBL" id="QNR50720.1"/>
    </source>
</evidence>
<reference evidence="2 3" key="1">
    <citation type="submission" date="2020-09" db="EMBL/GenBank/DDBJ databases">
        <title>The Genome Sequence of Pseudomonas chlororaphis strain Qlu-1 - A phenazine-derivative-producing strain.</title>
        <authorList>
            <person name="Li L."/>
            <person name="Liu K."/>
        </authorList>
    </citation>
    <scope>NUCLEOTIDE SEQUENCE [LARGE SCALE GENOMIC DNA]</scope>
    <source>
        <strain evidence="3">qlu-1</strain>
    </source>
</reference>
<keyword evidence="2" id="KW-0489">Methyltransferase</keyword>
<dbReference type="RefSeq" id="WP_101282459.1">
    <property type="nucleotide sequence ID" value="NZ_CATKQY010000011.1"/>
</dbReference>
<dbReference type="AlphaFoldDB" id="A0AAP9VZP7"/>
<sequence>MQEHKSAIEVIHSSTADHYQSKIESVYADPPEEWRKVIGNEFWYQYGVFDEKMDPSSLPLDASGRRHMEYQFELAEQAGADISSQSIRRAIDIGCGWGPVLSYLAKRYPHCERIDGVNVSRPQLEYASQVIAREGLAARIRLYLCNAKDIGALPDPELPYDLAIFRGSLFHFTPQVLQETMQSLAQRMRTGGTVIISESLYKVDLATYQSFIPDKVDRAASGHRKTPDSLHKVLEDNGFDVIDRRITPSNEEVIRWYGLVKDNLDAHYPDSRNPNFSELRDIAINFSDALRKDKASSFSFIARRR</sequence>
<dbReference type="Proteomes" id="UP000516316">
    <property type="component" value="Chromosome"/>
</dbReference>
<feature type="domain" description="Methyltransferase" evidence="1">
    <location>
        <begin position="91"/>
        <end position="192"/>
    </location>
</feature>
<dbReference type="PANTHER" id="PTHR43667:SF2">
    <property type="entry name" value="FATTY ACID C-METHYL TRANSFERASE"/>
    <property type="match status" value="1"/>
</dbReference>
<gene>
    <name evidence="2" type="ORF">HLB40_14720</name>
</gene>
<dbReference type="CDD" id="cd02440">
    <property type="entry name" value="AdoMet_MTases"/>
    <property type="match status" value="1"/>
</dbReference>
<dbReference type="Gene3D" id="3.40.50.150">
    <property type="entry name" value="Vaccinia Virus protein VP39"/>
    <property type="match status" value="1"/>
</dbReference>
<organism evidence="2 3">
    <name type="scientific">Pseudomonas chlororaphis</name>
    <dbReference type="NCBI Taxonomy" id="587753"/>
    <lineage>
        <taxon>Bacteria</taxon>
        <taxon>Pseudomonadati</taxon>
        <taxon>Pseudomonadota</taxon>
        <taxon>Gammaproteobacteria</taxon>
        <taxon>Pseudomonadales</taxon>
        <taxon>Pseudomonadaceae</taxon>
        <taxon>Pseudomonas</taxon>
    </lineage>
</organism>
<name>A0AAP9VZP7_9PSED</name>
<evidence type="ECO:0000313" key="3">
    <source>
        <dbReference type="Proteomes" id="UP000516316"/>
    </source>
</evidence>
<proteinExistence type="predicted"/>
<protein>
    <submittedName>
        <fullName evidence="2">Methyltransferase domain-containing protein</fullName>
    </submittedName>
</protein>
<dbReference type="InterPro" id="IPR029063">
    <property type="entry name" value="SAM-dependent_MTases_sf"/>
</dbReference>
<dbReference type="EMBL" id="CP061079">
    <property type="protein sequence ID" value="QNR50720.1"/>
    <property type="molecule type" value="Genomic_DNA"/>
</dbReference>
<dbReference type="GO" id="GO:0032259">
    <property type="term" value="P:methylation"/>
    <property type="evidence" value="ECO:0007669"/>
    <property type="project" value="UniProtKB-KW"/>
</dbReference>
<dbReference type="InterPro" id="IPR050723">
    <property type="entry name" value="CFA/CMAS"/>
</dbReference>
<evidence type="ECO:0000259" key="1">
    <source>
        <dbReference type="Pfam" id="PF13649"/>
    </source>
</evidence>
<dbReference type="GO" id="GO:0008168">
    <property type="term" value="F:methyltransferase activity"/>
    <property type="evidence" value="ECO:0007669"/>
    <property type="project" value="UniProtKB-KW"/>
</dbReference>
<accession>A0AAP9VZP7</accession>
<dbReference type="InterPro" id="IPR041698">
    <property type="entry name" value="Methyltransf_25"/>
</dbReference>
<keyword evidence="2" id="KW-0808">Transferase</keyword>
<dbReference type="PANTHER" id="PTHR43667">
    <property type="entry name" value="CYCLOPROPANE-FATTY-ACYL-PHOSPHOLIPID SYNTHASE"/>
    <property type="match status" value="1"/>
</dbReference>
<dbReference type="Pfam" id="PF13649">
    <property type="entry name" value="Methyltransf_25"/>
    <property type="match status" value="1"/>
</dbReference>
<dbReference type="SUPFAM" id="SSF53335">
    <property type="entry name" value="S-adenosyl-L-methionine-dependent methyltransferases"/>
    <property type="match status" value="1"/>
</dbReference>